<dbReference type="AlphaFoldDB" id="A0AAD8CLN0"/>
<dbReference type="EMBL" id="JAGXEW010000039">
    <property type="protein sequence ID" value="KAK1153803.1"/>
    <property type="molecule type" value="Genomic_DNA"/>
</dbReference>
<feature type="transmembrane region" description="Helical" evidence="11">
    <location>
        <begin position="167"/>
        <end position="185"/>
    </location>
</feature>
<dbReference type="PRINTS" id="PR00237">
    <property type="entry name" value="GPCRRHODOPSN"/>
</dbReference>
<evidence type="ECO:0000256" key="3">
    <source>
        <dbReference type="ARBA" id="ARBA00022692"/>
    </source>
</evidence>
<evidence type="ECO:0000256" key="2">
    <source>
        <dbReference type="ARBA" id="ARBA00022475"/>
    </source>
</evidence>
<dbReference type="Proteomes" id="UP001230051">
    <property type="component" value="Unassembled WGS sequence"/>
</dbReference>
<evidence type="ECO:0000259" key="12">
    <source>
        <dbReference type="PROSITE" id="PS50262"/>
    </source>
</evidence>
<feature type="domain" description="G-protein coupled receptors family 1 profile" evidence="12">
    <location>
        <begin position="106"/>
        <end position="370"/>
    </location>
</feature>
<dbReference type="PANTHER" id="PTHR45695:SF23">
    <property type="entry name" value="GALANIN-LIKE G-PROTEIN COUPLED RECEPTOR NPR-9"/>
    <property type="match status" value="1"/>
</dbReference>
<keyword evidence="6 11" id="KW-0472">Membrane</keyword>
<keyword evidence="3 11" id="KW-0812">Transmembrane</keyword>
<name>A0AAD8CLN0_ACIOX</name>
<keyword evidence="9" id="KW-0325">Glycoprotein</keyword>
<keyword evidence="7" id="KW-1015">Disulfide bond</keyword>
<feature type="transmembrane region" description="Helical" evidence="11">
    <location>
        <begin position="126"/>
        <end position="147"/>
    </location>
</feature>
<dbReference type="SUPFAM" id="SSF81321">
    <property type="entry name" value="Family A G protein-coupled receptor-like"/>
    <property type="match status" value="1"/>
</dbReference>
<evidence type="ECO:0000313" key="13">
    <source>
        <dbReference type="EMBL" id="KAK1153803.1"/>
    </source>
</evidence>
<keyword evidence="2" id="KW-1003">Cell membrane</keyword>
<organism evidence="13 14">
    <name type="scientific">Acipenser oxyrinchus oxyrinchus</name>
    <dbReference type="NCBI Taxonomy" id="40147"/>
    <lineage>
        <taxon>Eukaryota</taxon>
        <taxon>Metazoa</taxon>
        <taxon>Chordata</taxon>
        <taxon>Craniata</taxon>
        <taxon>Vertebrata</taxon>
        <taxon>Euteleostomi</taxon>
        <taxon>Actinopterygii</taxon>
        <taxon>Chondrostei</taxon>
        <taxon>Acipenseriformes</taxon>
        <taxon>Acipenseridae</taxon>
        <taxon>Acipenser</taxon>
    </lineage>
</organism>
<evidence type="ECO:0000256" key="5">
    <source>
        <dbReference type="ARBA" id="ARBA00023040"/>
    </source>
</evidence>
<evidence type="ECO:0000256" key="10">
    <source>
        <dbReference type="ARBA" id="ARBA00023224"/>
    </source>
</evidence>
<dbReference type="InterPro" id="IPR000276">
    <property type="entry name" value="GPCR_Rhodpsn"/>
</dbReference>
<dbReference type="FunFam" id="1.20.1070.10:FF:000171">
    <property type="entry name" value="KISS1 receptor b"/>
    <property type="match status" value="1"/>
</dbReference>
<evidence type="ECO:0000256" key="7">
    <source>
        <dbReference type="ARBA" id="ARBA00023157"/>
    </source>
</evidence>
<dbReference type="CDD" id="cd15095">
    <property type="entry name" value="7tmA_KiSS1R"/>
    <property type="match status" value="1"/>
</dbReference>
<protein>
    <submittedName>
        <fullName evidence="13">G-protein coupled receptor 54-like</fullName>
    </submittedName>
</protein>
<dbReference type="SMART" id="SM01381">
    <property type="entry name" value="7TM_GPCR_Srsx"/>
    <property type="match status" value="1"/>
</dbReference>
<comment type="subcellular location">
    <subcellularLocation>
        <location evidence="1">Cell membrane</location>
        <topology evidence="1">Multi-pass membrane protein</topology>
    </subcellularLocation>
</comment>
<gene>
    <name evidence="13" type="primary">gpr54</name>
    <name evidence="13" type="ORF">AOXY_G29480</name>
</gene>
<dbReference type="InterPro" id="IPR017452">
    <property type="entry name" value="GPCR_Rhodpsn_7TM"/>
</dbReference>
<evidence type="ECO:0000256" key="6">
    <source>
        <dbReference type="ARBA" id="ARBA00023136"/>
    </source>
</evidence>
<feature type="transmembrane region" description="Helical" evidence="11">
    <location>
        <begin position="255"/>
        <end position="278"/>
    </location>
</feature>
<feature type="transmembrane region" description="Helical" evidence="11">
    <location>
        <begin position="90"/>
        <end position="114"/>
    </location>
</feature>
<dbReference type="PRINTS" id="PR01728">
    <property type="entry name" value="KISS1RECEPTR"/>
</dbReference>
<keyword evidence="4 11" id="KW-1133">Transmembrane helix</keyword>
<evidence type="ECO:0000256" key="8">
    <source>
        <dbReference type="ARBA" id="ARBA00023170"/>
    </source>
</evidence>
<keyword evidence="10" id="KW-0807">Transducer</keyword>
<feature type="transmembrane region" description="Helical" evidence="11">
    <location>
        <begin position="311"/>
        <end position="333"/>
    </location>
</feature>
<dbReference type="Pfam" id="PF00001">
    <property type="entry name" value="7tm_1"/>
    <property type="match status" value="1"/>
</dbReference>
<comment type="caution">
    <text evidence="13">The sequence shown here is derived from an EMBL/GenBank/DDBJ whole genome shotgun (WGS) entry which is preliminary data.</text>
</comment>
<sequence>MDLTTSRMDLTTSPIDDTDFSSRMGAEVWTQEVGSGMGVSPSGLWLASGADIGPDSESHTTPISNQGLGTKLWIYNVTDEETPPFLTDAWLVPLFFALIMLVGLVGNSLVIYVITKHKQMRTATNFYIGNLATTDILFLVCCVPFTATLYPLPSWIFGEFMCKFVNYLQQVTVQATCITLTAMSVDRCYATLYPLQSLRRRTPRVAMAVSVGIWIGSCILSLPMALYHRIEVGLWYGLRTYCIEKFPTEAQQKVYILYSFLAVYLLPLITICVCYTIMLKRVGRPVVEPIDNNYQPVPQPSERSLVLRARVTRMVVAIVLLFSVCWGPIQLFLLVQGFYRGFQANYETYKIKTWANCMSYANSALNPIVYSFMGESFRKSFKKAFPFMFRRRIRDGTLASGSRNHGDMKFDTEGT</sequence>
<keyword evidence="5" id="KW-0297">G-protein coupled receptor</keyword>
<dbReference type="PROSITE" id="PS50262">
    <property type="entry name" value="G_PROTEIN_RECEP_F1_2"/>
    <property type="match status" value="1"/>
</dbReference>
<dbReference type="PANTHER" id="PTHR45695">
    <property type="entry name" value="LEUCOKININ RECEPTOR-RELATED"/>
    <property type="match status" value="1"/>
</dbReference>
<evidence type="ECO:0000256" key="9">
    <source>
        <dbReference type="ARBA" id="ARBA00023180"/>
    </source>
</evidence>
<evidence type="ECO:0000256" key="1">
    <source>
        <dbReference type="ARBA" id="ARBA00004651"/>
    </source>
</evidence>
<accession>A0AAD8CLN0</accession>
<dbReference type="InterPro" id="IPR008103">
    <property type="entry name" value="KiSS_1_rcpt"/>
</dbReference>
<evidence type="ECO:0000256" key="4">
    <source>
        <dbReference type="ARBA" id="ARBA00022989"/>
    </source>
</evidence>
<dbReference type="Gene3D" id="1.20.1070.10">
    <property type="entry name" value="Rhodopsin 7-helix transmembrane proteins"/>
    <property type="match status" value="1"/>
</dbReference>
<reference evidence="13" key="1">
    <citation type="submission" date="2022-02" db="EMBL/GenBank/DDBJ databases">
        <title>Atlantic sturgeon de novo genome assembly.</title>
        <authorList>
            <person name="Stock M."/>
            <person name="Klopp C."/>
            <person name="Guiguen Y."/>
            <person name="Cabau C."/>
            <person name="Parinello H."/>
            <person name="Santidrian Yebra-Pimentel E."/>
            <person name="Kuhl H."/>
            <person name="Dirks R.P."/>
            <person name="Guessner J."/>
            <person name="Wuertz S."/>
            <person name="Du K."/>
            <person name="Schartl M."/>
        </authorList>
    </citation>
    <scope>NUCLEOTIDE SEQUENCE</scope>
    <source>
        <strain evidence="13">STURGEONOMICS-FGT-2020</strain>
        <tissue evidence="13">Whole blood</tissue>
    </source>
</reference>
<dbReference type="GO" id="GO:0008528">
    <property type="term" value="F:G protein-coupled peptide receptor activity"/>
    <property type="evidence" value="ECO:0007669"/>
    <property type="project" value="UniProtKB-ARBA"/>
</dbReference>
<evidence type="ECO:0000313" key="14">
    <source>
        <dbReference type="Proteomes" id="UP001230051"/>
    </source>
</evidence>
<dbReference type="GO" id="GO:0005886">
    <property type="term" value="C:plasma membrane"/>
    <property type="evidence" value="ECO:0007669"/>
    <property type="project" value="UniProtKB-SubCell"/>
</dbReference>
<evidence type="ECO:0000256" key="11">
    <source>
        <dbReference type="SAM" id="Phobius"/>
    </source>
</evidence>
<keyword evidence="8 13" id="KW-0675">Receptor</keyword>
<keyword evidence="14" id="KW-1185">Reference proteome</keyword>
<feature type="transmembrane region" description="Helical" evidence="11">
    <location>
        <begin position="205"/>
        <end position="227"/>
    </location>
</feature>
<proteinExistence type="predicted"/>